<dbReference type="PANTHER" id="PTHR31099">
    <property type="entry name" value="OS06G0165300 PROTEIN"/>
    <property type="match status" value="1"/>
</dbReference>
<evidence type="ECO:0008006" key="4">
    <source>
        <dbReference type="Google" id="ProtNLM"/>
    </source>
</evidence>
<name>A0A9K3N0M1_HELAN</name>
<dbReference type="EMBL" id="MNCJ02000326">
    <property type="protein sequence ID" value="KAF5782108.1"/>
    <property type="molecule type" value="Genomic_DNA"/>
</dbReference>
<gene>
    <name evidence="2" type="ORF">HanXRQr2_Chr11g0491671</name>
</gene>
<evidence type="ECO:0000256" key="1">
    <source>
        <dbReference type="SAM" id="MobiDB-lite"/>
    </source>
</evidence>
<dbReference type="PANTHER" id="PTHR31099:SF41">
    <property type="entry name" value="TRANSPOSASE (PUTATIVE), GYPSY TYPE-RELATED"/>
    <property type="match status" value="1"/>
</dbReference>
<evidence type="ECO:0000313" key="2">
    <source>
        <dbReference type="EMBL" id="KAF5782108.1"/>
    </source>
</evidence>
<protein>
    <recommendedName>
        <fullName evidence="4">Transposase (Putative), gypsy type</fullName>
    </recommendedName>
</protein>
<dbReference type="Proteomes" id="UP000215914">
    <property type="component" value="Unassembled WGS sequence"/>
</dbReference>
<organism evidence="2 3">
    <name type="scientific">Helianthus annuus</name>
    <name type="common">Common sunflower</name>
    <dbReference type="NCBI Taxonomy" id="4232"/>
    <lineage>
        <taxon>Eukaryota</taxon>
        <taxon>Viridiplantae</taxon>
        <taxon>Streptophyta</taxon>
        <taxon>Embryophyta</taxon>
        <taxon>Tracheophyta</taxon>
        <taxon>Spermatophyta</taxon>
        <taxon>Magnoliopsida</taxon>
        <taxon>eudicotyledons</taxon>
        <taxon>Gunneridae</taxon>
        <taxon>Pentapetalae</taxon>
        <taxon>asterids</taxon>
        <taxon>campanulids</taxon>
        <taxon>Asterales</taxon>
        <taxon>Asteraceae</taxon>
        <taxon>Asteroideae</taxon>
        <taxon>Heliantheae alliance</taxon>
        <taxon>Heliantheae</taxon>
        <taxon>Helianthus</taxon>
    </lineage>
</organism>
<keyword evidence="3" id="KW-1185">Reference proteome</keyword>
<dbReference type="Gramene" id="mRNA:HanXRQr2_Chr11g0491671">
    <property type="protein sequence ID" value="mRNA:HanXRQr2_Chr11g0491671"/>
    <property type="gene ID" value="HanXRQr2_Chr11g0491671"/>
</dbReference>
<dbReference type="AlphaFoldDB" id="A0A9K3N0M1"/>
<accession>A0A9K3N0M1</accession>
<evidence type="ECO:0000313" key="3">
    <source>
        <dbReference type="Proteomes" id="UP000215914"/>
    </source>
</evidence>
<comment type="caution">
    <text evidence="2">The sequence shown here is derived from an EMBL/GenBank/DDBJ whole genome shotgun (WGS) entry which is preliminary data.</text>
</comment>
<feature type="region of interest" description="Disordered" evidence="1">
    <location>
        <begin position="591"/>
        <end position="656"/>
    </location>
</feature>
<feature type="compositionally biased region" description="Basic residues" evidence="1">
    <location>
        <begin position="626"/>
        <end position="644"/>
    </location>
</feature>
<feature type="region of interest" description="Disordered" evidence="1">
    <location>
        <begin position="255"/>
        <end position="276"/>
    </location>
</feature>
<proteinExistence type="predicted"/>
<reference evidence="2" key="1">
    <citation type="journal article" date="2017" name="Nature">
        <title>The sunflower genome provides insights into oil metabolism, flowering and Asterid evolution.</title>
        <authorList>
            <person name="Badouin H."/>
            <person name="Gouzy J."/>
            <person name="Grassa C.J."/>
            <person name="Murat F."/>
            <person name="Staton S.E."/>
            <person name="Cottret L."/>
            <person name="Lelandais-Briere C."/>
            <person name="Owens G.L."/>
            <person name="Carrere S."/>
            <person name="Mayjonade B."/>
            <person name="Legrand L."/>
            <person name="Gill N."/>
            <person name="Kane N.C."/>
            <person name="Bowers J.E."/>
            <person name="Hubner S."/>
            <person name="Bellec A."/>
            <person name="Berard A."/>
            <person name="Berges H."/>
            <person name="Blanchet N."/>
            <person name="Boniface M.C."/>
            <person name="Brunel D."/>
            <person name="Catrice O."/>
            <person name="Chaidir N."/>
            <person name="Claudel C."/>
            <person name="Donnadieu C."/>
            <person name="Faraut T."/>
            <person name="Fievet G."/>
            <person name="Helmstetter N."/>
            <person name="King M."/>
            <person name="Knapp S.J."/>
            <person name="Lai Z."/>
            <person name="Le Paslier M.C."/>
            <person name="Lippi Y."/>
            <person name="Lorenzon L."/>
            <person name="Mandel J.R."/>
            <person name="Marage G."/>
            <person name="Marchand G."/>
            <person name="Marquand E."/>
            <person name="Bret-Mestries E."/>
            <person name="Morien E."/>
            <person name="Nambeesan S."/>
            <person name="Nguyen T."/>
            <person name="Pegot-Espagnet P."/>
            <person name="Pouilly N."/>
            <person name="Raftis F."/>
            <person name="Sallet E."/>
            <person name="Schiex T."/>
            <person name="Thomas J."/>
            <person name="Vandecasteele C."/>
            <person name="Vares D."/>
            <person name="Vear F."/>
            <person name="Vautrin S."/>
            <person name="Crespi M."/>
            <person name="Mangin B."/>
            <person name="Burke J.M."/>
            <person name="Salse J."/>
            <person name="Munos S."/>
            <person name="Vincourt P."/>
            <person name="Rieseberg L.H."/>
            <person name="Langlade N.B."/>
        </authorList>
    </citation>
    <scope>NUCLEOTIDE SEQUENCE</scope>
    <source>
        <tissue evidence="2">Leaves</tissue>
    </source>
</reference>
<sequence>MGARKDMGKTFSKLTQEEVDSFYDQWGIDPSVNPVAPGCDKTVDQCPTGSIALYCRFFTLKFYRVSFGQLHPQGVSRVLHFETFFRLAKNGDWFTFETSQIDVSLISSLVTTLGSWKDRFFWVSESVVPFKMVWRHPDAVLNELEPSEFELNEGMLKALRACPSRLRPLTEHLLVFTGVSVLWDKPNRDPLFMKGGQVMFALDFIKSDDTSDIVLGDTEAIEGEDAITRTAEGRLVPGGKYVNVPNVKGFTKVSSSKPSTCRSSHHLKGPGQSSTVEHVDLSDEIEYFEDQGIEVEGKKELAVVTGKKGKSSGKKAMVFVAGGSSERSGEEPVEGNAEDVYVSNWQVKVGDNFKSSTICEDVLNHFSPPTVRSSNSAMQDDVLISRMLLGVCNLAAMLPEGVSCFRRRLHEYEELSKKMEKTKASMAAMKKDIEGFAEKEKSWVVKVHKLTKRHEIELSNEKKRMEADSLQLKANRESFNLVVAYLLHSTEFSSTLGDVYTKLLNHGKHLGFVAGYKAYESDQPQEQSSFYQPQASTIFKESVLKMERLTYPYVGDVSTCFGKPISVLHDLKPSGLNEAVCAEVLSSLSKKRSHSGDSEDTFSDIAESSLGASIEESEVVGDDGGKKKKKKKKKKEKKGKKAKTVKAEASKSISDA</sequence>
<reference evidence="2" key="2">
    <citation type="submission" date="2020-06" db="EMBL/GenBank/DDBJ databases">
        <title>Helianthus annuus Genome sequencing and assembly Release 2.</title>
        <authorList>
            <person name="Gouzy J."/>
            <person name="Langlade N."/>
            <person name="Munos S."/>
        </authorList>
    </citation>
    <scope>NUCLEOTIDE SEQUENCE</scope>
    <source>
        <tissue evidence="2">Leaves</tissue>
    </source>
</reference>